<name>A0A0F9GL80_9ZZZZ</name>
<dbReference type="EMBL" id="LAZR01025977">
    <property type="protein sequence ID" value="KKL70170.1"/>
    <property type="molecule type" value="Genomic_DNA"/>
</dbReference>
<comment type="caution">
    <text evidence="1">The sequence shown here is derived from an EMBL/GenBank/DDBJ whole genome shotgun (WGS) entry which is preliminary data.</text>
</comment>
<accession>A0A0F9GL80</accession>
<dbReference type="AlphaFoldDB" id="A0A0F9GL80"/>
<protein>
    <submittedName>
        <fullName evidence="1">Uncharacterized protein</fullName>
    </submittedName>
</protein>
<evidence type="ECO:0000313" key="1">
    <source>
        <dbReference type="EMBL" id="KKL70170.1"/>
    </source>
</evidence>
<reference evidence="1" key="1">
    <citation type="journal article" date="2015" name="Nature">
        <title>Complex archaea that bridge the gap between prokaryotes and eukaryotes.</title>
        <authorList>
            <person name="Spang A."/>
            <person name="Saw J.H."/>
            <person name="Jorgensen S.L."/>
            <person name="Zaremba-Niedzwiedzka K."/>
            <person name="Martijn J."/>
            <person name="Lind A.E."/>
            <person name="van Eijk R."/>
            <person name="Schleper C."/>
            <person name="Guy L."/>
            <person name="Ettema T.J."/>
        </authorList>
    </citation>
    <scope>NUCLEOTIDE SEQUENCE</scope>
</reference>
<sequence>MTLLKFVNMFLFQWFFIRLAKEVDQITYKKTIAWGLLCGVVPCTGWSTDYKFFPGNKTYYLTLWKVGKSGG</sequence>
<gene>
    <name evidence="1" type="ORF">LCGC14_2107580</name>
</gene>
<organism evidence="1">
    <name type="scientific">marine sediment metagenome</name>
    <dbReference type="NCBI Taxonomy" id="412755"/>
    <lineage>
        <taxon>unclassified sequences</taxon>
        <taxon>metagenomes</taxon>
        <taxon>ecological metagenomes</taxon>
    </lineage>
</organism>
<proteinExistence type="predicted"/>